<dbReference type="InterPro" id="IPR021377">
    <property type="entry name" value="DUF3006"/>
</dbReference>
<keyword evidence="2" id="KW-1185">Reference proteome</keyword>
<gene>
    <name evidence="1" type="ORF">C7P63_01415</name>
</gene>
<organism evidence="1 2">
    <name type="scientific">Vagococcus humatus</name>
    <dbReference type="NCBI Taxonomy" id="1889241"/>
    <lineage>
        <taxon>Bacteria</taxon>
        <taxon>Bacillati</taxon>
        <taxon>Bacillota</taxon>
        <taxon>Bacilli</taxon>
        <taxon>Lactobacillales</taxon>
        <taxon>Enterococcaceae</taxon>
        <taxon>Vagococcus</taxon>
    </lineage>
</organism>
<dbReference type="AlphaFoldDB" id="A0A3R9YKE5"/>
<dbReference type="EMBL" id="PXZH01000001">
    <property type="protein sequence ID" value="RST89764.1"/>
    <property type="molecule type" value="Genomic_DNA"/>
</dbReference>
<dbReference type="RefSeq" id="WP_125942374.1">
    <property type="nucleotide sequence ID" value="NZ_PXZH01000001.1"/>
</dbReference>
<reference evidence="1 2" key="1">
    <citation type="submission" date="2018-03" db="EMBL/GenBank/DDBJ databases">
        <authorList>
            <person name="Gulvik C.A."/>
        </authorList>
    </citation>
    <scope>NUCLEOTIDE SEQUENCE [LARGE SCALE GENOMIC DNA]</scope>
    <source>
        <strain evidence="1 2">JCM 31581</strain>
    </source>
</reference>
<name>A0A3R9YKE5_9ENTE</name>
<dbReference type="Pfam" id="PF11213">
    <property type="entry name" value="DUF3006"/>
    <property type="match status" value="1"/>
</dbReference>
<proteinExistence type="predicted"/>
<dbReference type="Proteomes" id="UP000277864">
    <property type="component" value="Unassembled WGS sequence"/>
</dbReference>
<evidence type="ECO:0000313" key="1">
    <source>
        <dbReference type="EMBL" id="RST89764.1"/>
    </source>
</evidence>
<evidence type="ECO:0000313" key="2">
    <source>
        <dbReference type="Proteomes" id="UP000277864"/>
    </source>
</evidence>
<protein>
    <submittedName>
        <fullName evidence="1">DUF3006 domain-containing protein</fullName>
    </submittedName>
</protein>
<accession>A0A3R9YKE5</accession>
<dbReference type="OrthoDB" id="164847at2"/>
<comment type="caution">
    <text evidence="1">The sequence shown here is derived from an EMBL/GenBank/DDBJ whole genome shotgun (WGS) entry which is preliminary data.</text>
</comment>
<sequence length="72" mass="8366">MKQGIIDRFEGPLAVVELTPDEFMTIPRDQLPKQAQVGDCLIFDQQEIKIDSEKTLARRKEIEQLMDELFES</sequence>